<organism evidence="2">
    <name type="scientific">Candidatus Nitricoxidivorans perseverans</name>
    <dbReference type="NCBI Taxonomy" id="2975601"/>
    <lineage>
        <taxon>Bacteria</taxon>
        <taxon>Pseudomonadati</taxon>
        <taxon>Pseudomonadota</taxon>
        <taxon>Betaproteobacteria</taxon>
        <taxon>Nitrosomonadales</taxon>
        <taxon>Sterolibacteriaceae</taxon>
        <taxon>Candidatus Nitricoxidivorans</taxon>
    </lineage>
</organism>
<dbReference type="EMBL" id="CP107246">
    <property type="protein sequence ID" value="WIM06177.1"/>
    <property type="molecule type" value="Genomic_DNA"/>
</dbReference>
<name>A0AA49IWL7_9PROT</name>
<keyword evidence="1" id="KW-0732">Signal</keyword>
<dbReference type="SUPFAM" id="SSF56935">
    <property type="entry name" value="Porins"/>
    <property type="match status" value="1"/>
</dbReference>
<protein>
    <recommendedName>
        <fullName evidence="3">Porin</fullName>
    </recommendedName>
</protein>
<accession>A0AA49IWL7</accession>
<evidence type="ECO:0000256" key="1">
    <source>
        <dbReference type="SAM" id="SignalP"/>
    </source>
</evidence>
<sequence length="398" mass="44549">MRMPPASFLALSFLLSTTAVQAQSPLASPAFAFSGSGFLTLGAGRMLGGHRDDVGNRECPCYPVDYGQGGIYDGRGGLQWGPDSKLGLQGTASLTGTDLSVTAQAVMRGARDGKTNLEWLYASYRLNERITLQAGRKRLPMFYYSDIQDVGFALPWTHLPPAVYGWEAVNYDGLNLLYQDHWGGWSSTLNLLAGGEHRKESGYYKITDGRRNRTDVKWDNIAGGDLTLAKDWFEARLVYIQSHTRKKSVTGYWDRGLGDLDSATIDADFGPAARQKIHGIALNADWRDWLVRGEFIYISHPGLNYRDYAQQVAVGHRLGRWQPTLTWTRYKQGAVLDQGADPAAMEAWTVRTFTLRYDLTGTSALKVQFDDKREQSGPDYAYRFGNSRLLTFTYDRVF</sequence>
<feature type="signal peptide" evidence="1">
    <location>
        <begin position="1"/>
        <end position="22"/>
    </location>
</feature>
<proteinExistence type="predicted"/>
<dbReference type="KEGG" id="npv:OHM77_02465"/>
<gene>
    <name evidence="2" type="ORF">OHM77_02465</name>
</gene>
<dbReference type="Proteomes" id="UP001234916">
    <property type="component" value="Chromosome"/>
</dbReference>
<evidence type="ECO:0000313" key="2">
    <source>
        <dbReference type="EMBL" id="WIM06177.1"/>
    </source>
</evidence>
<evidence type="ECO:0008006" key="3">
    <source>
        <dbReference type="Google" id="ProtNLM"/>
    </source>
</evidence>
<reference evidence="2" key="1">
    <citation type="journal article" date="2023" name="Nat. Microbiol.">
        <title>Enrichment and characterization of a nitric oxide-reducing microbial community in a continuous bioreactor.</title>
        <authorList>
            <person name="Garrido-Amador P."/>
            <person name="Stortenbeker N."/>
            <person name="Wessels H.J.C.T."/>
            <person name="Speth D.R."/>
            <person name="Garcia-Heredia I."/>
            <person name="Kartal B."/>
        </authorList>
    </citation>
    <scope>NUCLEOTIDE SEQUENCE</scope>
    <source>
        <strain evidence="2">MAG1</strain>
    </source>
</reference>
<feature type="chain" id="PRO_5041313029" description="Porin" evidence="1">
    <location>
        <begin position="23"/>
        <end position="398"/>
    </location>
</feature>
<dbReference type="AlphaFoldDB" id="A0AA49IWL7"/>